<dbReference type="PANTHER" id="PTHR15141:SF76">
    <property type="entry name" value="TRANSCRIPTION ELONGATION FACTOR B POLYPEPTIDE 3"/>
    <property type="match status" value="1"/>
</dbReference>
<dbReference type="InterPro" id="IPR035441">
    <property type="entry name" value="TFIIS/LEDGF_dom_sf"/>
</dbReference>
<dbReference type="InterPro" id="IPR017923">
    <property type="entry name" value="TFIIS_N"/>
</dbReference>
<sequence>MASVLELVKYYQHSLEKNSHDEPKILKCIDKLSHLDVTVQHLQETGIGRTVNALRKEPGDVGPAARALVYKWKAMVAAESSDNEGESNTENTHNGQRNDKDREPDNSQYTKNQSEHRESISTAPKTNQQVHRDMNGHHGGSKRKSHSSEVNIIDIL</sequence>
<evidence type="ECO:0000313" key="6">
    <source>
        <dbReference type="EnsemblMetazoa" id="XP_021206590.1"/>
    </source>
</evidence>
<feature type="compositionally biased region" description="Polar residues" evidence="4">
    <location>
        <begin position="120"/>
        <end position="129"/>
    </location>
</feature>
<comment type="subcellular location">
    <subcellularLocation>
        <location evidence="1 3">Nucleus</location>
    </subcellularLocation>
</comment>
<dbReference type="Pfam" id="PF08711">
    <property type="entry name" value="Med26"/>
    <property type="match status" value="1"/>
</dbReference>
<evidence type="ECO:0000256" key="4">
    <source>
        <dbReference type="SAM" id="MobiDB-lite"/>
    </source>
</evidence>
<feature type="compositionally biased region" description="Basic and acidic residues" evidence="4">
    <location>
        <begin position="96"/>
        <end position="105"/>
    </location>
</feature>
<evidence type="ECO:0000256" key="2">
    <source>
        <dbReference type="ARBA" id="ARBA00023242"/>
    </source>
</evidence>
<reference evidence="6" key="2">
    <citation type="submission" date="2022-06" db="UniProtKB">
        <authorList>
            <consortium name="EnsemblMetazoa"/>
        </authorList>
    </citation>
    <scope>IDENTIFICATION</scope>
    <source>
        <strain evidence="6">p50T (Dazao)</strain>
    </source>
</reference>
<organism evidence="6 7">
    <name type="scientific">Bombyx mori</name>
    <name type="common">Silk moth</name>
    <dbReference type="NCBI Taxonomy" id="7091"/>
    <lineage>
        <taxon>Eukaryota</taxon>
        <taxon>Metazoa</taxon>
        <taxon>Ecdysozoa</taxon>
        <taxon>Arthropoda</taxon>
        <taxon>Hexapoda</taxon>
        <taxon>Insecta</taxon>
        <taxon>Pterygota</taxon>
        <taxon>Neoptera</taxon>
        <taxon>Endopterygota</taxon>
        <taxon>Lepidoptera</taxon>
        <taxon>Glossata</taxon>
        <taxon>Ditrysia</taxon>
        <taxon>Bombycoidea</taxon>
        <taxon>Bombycidae</taxon>
        <taxon>Bombycinae</taxon>
        <taxon>Bombyx</taxon>
    </lineage>
</organism>
<dbReference type="EnsemblMetazoa" id="XM_021350915.2">
    <property type="protein sequence ID" value="XP_021206590.1"/>
    <property type="gene ID" value="LOC110385970"/>
</dbReference>
<feature type="region of interest" description="Disordered" evidence="4">
    <location>
        <begin position="78"/>
        <end position="156"/>
    </location>
</feature>
<dbReference type="PROSITE" id="PS51319">
    <property type="entry name" value="TFIIS_N"/>
    <property type="match status" value="1"/>
</dbReference>
<dbReference type="Gene3D" id="1.20.930.10">
    <property type="entry name" value="Conserved domain common to transcription factors TFIIS, elongin A, CRSP70"/>
    <property type="match status" value="1"/>
</dbReference>
<reference evidence="7" key="1">
    <citation type="journal article" date="2008" name="Insect Biochem. Mol. Biol.">
        <title>The genome of a lepidopteran model insect, the silkworm Bombyx mori.</title>
        <authorList>
            <consortium name="International Silkworm Genome Consortium"/>
        </authorList>
    </citation>
    <scope>NUCLEOTIDE SEQUENCE [LARGE SCALE GENOMIC DNA]</scope>
    <source>
        <strain evidence="7">p50T</strain>
    </source>
</reference>
<protein>
    <recommendedName>
        <fullName evidence="5">TFIIS N-terminal domain-containing protein</fullName>
    </recommendedName>
</protein>
<keyword evidence="7" id="KW-1185">Reference proteome</keyword>
<dbReference type="AlphaFoldDB" id="A0A8R2HRY9"/>
<keyword evidence="2 3" id="KW-0539">Nucleus</keyword>
<feature type="domain" description="TFIIS N-terminal" evidence="5">
    <location>
        <begin position="6"/>
        <end position="79"/>
    </location>
</feature>
<evidence type="ECO:0000256" key="3">
    <source>
        <dbReference type="PROSITE-ProRule" id="PRU00649"/>
    </source>
</evidence>
<evidence type="ECO:0000313" key="7">
    <source>
        <dbReference type="Proteomes" id="UP000005204"/>
    </source>
</evidence>
<accession>A0A8R2HRY9</accession>
<proteinExistence type="predicted"/>
<name>A0A8R2HRY9_BOMMO</name>
<dbReference type="InterPro" id="IPR051870">
    <property type="entry name" value="Elongin-A_domain"/>
</dbReference>
<dbReference type="SUPFAM" id="SSF47676">
    <property type="entry name" value="Conserved domain common to transcription factors TFIIS, elongin A, CRSP70"/>
    <property type="match status" value="1"/>
</dbReference>
<dbReference type="PANTHER" id="PTHR15141">
    <property type="entry name" value="TRANSCRIPTION ELONGATION FACTOR B POLYPEPTIDE 3"/>
    <property type="match status" value="1"/>
</dbReference>
<dbReference type="GO" id="GO:0005634">
    <property type="term" value="C:nucleus"/>
    <property type="evidence" value="ECO:0007669"/>
    <property type="project" value="UniProtKB-SubCell"/>
</dbReference>
<dbReference type="SMART" id="SM00509">
    <property type="entry name" value="TFS2N"/>
    <property type="match status" value="1"/>
</dbReference>
<dbReference type="Proteomes" id="UP000005204">
    <property type="component" value="Unassembled WGS sequence"/>
</dbReference>
<evidence type="ECO:0000259" key="5">
    <source>
        <dbReference type="PROSITE" id="PS51319"/>
    </source>
</evidence>
<dbReference type="InterPro" id="IPR003617">
    <property type="entry name" value="TFIIS/CRSP70_N_sub"/>
</dbReference>
<evidence type="ECO:0000256" key="1">
    <source>
        <dbReference type="ARBA" id="ARBA00004123"/>
    </source>
</evidence>